<feature type="compositionally biased region" description="Basic and acidic residues" evidence="4">
    <location>
        <begin position="386"/>
        <end position="404"/>
    </location>
</feature>
<evidence type="ECO:0000256" key="1">
    <source>
        <dbReference type="ARBA" id="ARBA00022950"/>
    </source>
</evidence>
<dbReference type="Pfam" id="PF04860">
    <property type="entry name" value="Phage_portal"/>
    <property type="match status" value="1"/>
</dbReference>
<keyword evidence="2" id="KW-1171">Viral genome ejection through host cell envelope</keyword>
<dbReference type="RefSeq" id="YP_008770172.1">
    <property type="nucleotide sequence ID" value="NC_022762.1"/>
</dbReference>
<sequence>MSFLDLFRTREDPAPKAEIAPAVDDVLLQALIGGDTITREKALTLPAVAGAVDFLCNMVACMPVRLYKIKKGKIEEVTNDSRVTCLNSDTGDTLDAFQLKKALVEDYLLGKGGYAYIAKSKNDVTAIKYVEDRNVSILKNSDPINKSYVILVNGAEYQPYQFIKLLRNTKDGASGVGLTVQVSKALETAYSTLIYQLGLVKSGGNKKGFLKSNRRLDQDTIDTLKRAWKNLYTNNTENVIVLNDGLEFQEASNNSVEMQLDQNKNTLTSEIKSIFHIKEDFYDTFKEAIFPIVKAFETALNRDLLLEKEKKNYFFVLDVNEITKANQKERYEAYKTANDAGWISKNEIREKENLEAIEGMDVVNVGLGSVLYDINSHQYYTPNTDKTADLNDESNKGGEEANGG</sequence>
<feature type="region of interest" description="Disordered" evidence="4">
    <location>
        <begin position="382"/>
        <end position="404"/>
    </location>
</feature>
<gene>
    <name evidence="5" type="ORF">phiLdb_0007</name>
</gene>
<dbReference type="InterPro" id="IPR006427">
    <property type="entry name" value="Portal_HK97"/>
</dbReference>
<keyword evidence="6" id="KW-1185">Reference proteome</keyword>
<keyword evidence="3" id="KW-0231">Viral genome packaging</keyword>
<keyword evidence="2" id="KW-1160">Virus entry into host cell</keyword>
<evidence type="ECO:0000313" key="6">
    <source>
        <dbReference type="Proteomes" id="UP000016880"/>
    </source>
</evidence>
<keyword evidence="1" id="KW-1188">Viral release from host cell</keyword>
<evidence type="ECO:0000256" key="3">
    <source>
        <dbReference type="ARBA" id="ARBA00023219"/>
    </source>
</evidence>
<keyword evidence="1" id="KW-0118">Viral capsid assembly</keyword>
<protein>
    <submittedName>
        <fullName evidence="5">Putative portal protein</fullName>
    </submittedName>
</protein>
<evidence type="ECO:0000313" key="5">
    <source>
        <dbReference type="EMBL" id="AGW43684.1"/>
    </source>
</evidence>
<name>U3PFW0_9CAUD</name>
<dbReference type="GeneID" id="18158496"/>
<dbReference type="NCBIfam" id="TIGR01537">
    <property type="entry name" value="portal_HK97"/>
    <property type="match status" value="1"/>
</dbReference>
<dbReference type="InterPro" id="IPR006944">
    <property type="entry name" value="Phage/GTA_portal"/>
</dbReference>
<dbReference type="Proteomes" id="UP000016880">
    <property type="component" value="Segment"/>
</dbReference>
<keyword evidence="2" id="KW-1162">Viral penetration into host cytoplasm</keyword>
<dbReference type="EMBL" id="KF188410">
    <property type="protein sequence ID" value="AGW43684.1"/>
    <property type="molecule type" value="Genomic_DNA"/>
</dbReference>
<organism evidence="5 6">
    <name type="scientific">Lactobacillus phage phiLdb</name>
    <dbReference type="NCBI Taxonomy" id="1399942"/>
    <lineage>
        <taxon>Viruses</taxon>
        <taxon>Duplodnaviria</taxon>
        <taxon>Heunggongvirae</taxon>
        <taxon>Uroviricota</taxon>
        <taxon>Caudoviricetes</taxon>
        <taxon>Cequinquevirus</taxon>
        <taxon>Cequinquevirus Ldb</taxon>
    </lineage>
</organism>
<evidence type="ECO:0000256" key="2">
    <source>
        <dbReference type="ARBA" id="ARBA00023009"/>
    </source>
</evidence>
<proteinExistence type="predicted"/>
<dbReference type="Gene3D" id="1.20.1270.210">
    <property type="match status" value="1"/>
</dbReference>
<evidence type="ECO:0000256" key="4">
    <source>
        <dbReference type="SAM" id="MobiDB-lite"/>
    </source>
</evidence>
<dbReference type="OrthoDB" id="2763at10239"/>
<reference evidence="5 6" key="1">
    <citation type="journal article" date="2015" name="Appl. Microbiol. Biotechnol.">
        <title>The potential of the endolysin Lysdb from Lactobacillus delbrueckii phage for combating Staphylococcus aureus during cheese manufacture from raw milk.</title>
        <authorList>
            <person name="Guo T."/>
            <person name="Xin Y."/>
            <person name="Zhang C."/>
            <person name="Ouyang X."/>
            <person name="Kong J."/>
        </authorList>
    </citation>
    <scope>NUCLEOTIDE SEQUENCE [LARGE SCALE GENOMIC DNA]</scope>
</reference>
<dbReference type="KEGG" id="vg:18158496"/>
<accession>U3PFW0</accession>